<dbReference type="PANTHER" id="PTHR43083:SF6">
    <property type="entry name" value="MANNAN POLYMERASE COMPLEXES SUBUNIT MNN9"/>
    <property type="match status" value="1"/>
</dbReference>
<keyword evidence="2" id="KW-0472">Membrane</keyword>
<evidence type="ECO:0000313" key="3">
    <source>
        <dbReference type="EMBL" id="KAL3857249.1"/>
    </source>
</evidence>
<dbReference type="Proteomes" id="UP001634394">
    <property type="component" value="Unassembled WGS sequence"/>
</dbReference>
<dbReference type="Pfam" id="PF03452">
    <property type="entry name" value="Anp1"/>
    <property type="match status" value="1"/>
</dbReference>
<accession>A0ABD3V6L1</accession>
<comment type="similarity">
    <text evidence="1">Belongs to the ANP1/MMN9/VAN1 family.</text>
</comment>
<gene>
    <name evidence="3" type="ORF">ACJMK2_011940</name>
</gene>
<dbReference type="AlphaFoldDB" id="A0ABD3V6L1"/>
<dbReference type="EMBL" id="JBJQND010000013">
    <property type="protein sequence ID" value="KAL3857249.1"/>
    <property type="molecule type" value="Genomic_DNA"/>
</dbReference>
<keyword evidence="2" id="KW-0812">Transmembrane</keyword>
<dbReference type="Gene3D" id="3.90.550.10">
    <property type="entry name" value="Spore Coat Polysaccharide Biosynthesis Protein SpsA, Chain A"/>
    <property type="match status" value="1"/>
</dbReference>
<organism evidence="3 4">
    <name type="scientific">Sinanodonta woodiana</name>
    <name type="common">Chinese pond mussel</name>
    <name type="synonym">Anodonta woodiana</name>
    <dbReference type="NCBI Taxonomy" id="1069815"/>
    <lineage>
        <taxon>Eukaryota</taxon>
        <taxon>Metazoa</taxon>
        <taxon>Spiralia</taxon>
        <taxon>Lophotrochozoa</taxon>
        <taxon>Mollusca</taxon>
        <taxon>Bivalvia</taxon>
        <taxon>Autobranchia</taxon>
        <taxon>Heteroconchia</taxon>
        <taxon>Palaeoheterodonta</taxon>
        <taxon>Unionida</taxon>
        <taxon>Unionoidea</taxon>
        <taxon>Unionidae</taxon>
        <taxon>Unioninae</taxon>
        <taxon>Sinanodonta</taxon>
    </lineage>
</organism>
<reference evidence="3 4" key="1">
    <citation type="submission" date="2024-11" db="EMBL/GenBank/DDBJ databases">
        <title>Chromosome-level genome assembly of the freshwater bivalve Anodonta woodiana.</title>
        <authorList>
            <person name="Chen X."/>
        </authorList>
    </citation>
    <scope>NUCLEOTIDE SEQUENCE [LARGE SCALE GENOMIC DNA]</scope>
    <source>
        <strain evidence="3">MN2024</strain>
        <tissue evidence="3">Gills</tissue>
    </source>
</reference>
<dbReference type="InterPro" id="IPR029044">
    <property type="entry name" value="Nucleotide-diphossugar_trans"/>
</dbReference>
<comment type="caution">
    <text evidence="3">The sequence shown here is derived from an EMBL/GenBank/DDBJ whole genome shotgun (WGS) entry which is preliminary data.</text>
</comment>
<keyword evidence="2" id="KW-1133">Transmembrane helix</keyword>
<name>A0ABD3V6L1_SINWO</name>
<evidence type="ECO:0000313" key="4">
    <source>
        <dbReference type="Proteomes" id="UP001634394"/>
    </source>
</evidence>
<dbReference type="InterPro" id="IPR052086">
    <property type="entry name" value="Mannan_Polymerase_Subunit"/>
</dbReference>
<sequence length="391" mass="45176">MYVPCSVTDIRKLCCSGPVITCLLALNLIGTFIMILLLMDVRKVHNPLSSQDKLRRLYEERQFLPVFENVQSHNRLFPENGTDTDIFQEQEPEKVLDYIPPVPKMSDSDVVPSLTKEIMEQYLELPDKNYTDTIVVFTPMRNSAEHLATYETQLAKLSYPHNLISLYFGEDSSDDRTFIIAKMLAKRLTTNHGFKRSKAFHFNITGGVHGVWGDIHERTMQFARRKHLAKSRNLLLHRGLKDEKWVLWIDCDISQLPIDLIQQLLFANKDVVSPCCLYRYKNFKRNYDKNIWRETDVSLEDQKHMSRDQLVLEGYGPTSRIYLPDLRAEGRVVPIDGVGGCALLVRADCHRKGLVFPEDVYEHVIETEGLAKMAKKMGYSVYGMPFVEVFH</sequence>
<keyword evidence="4" id="KW-1185">Reference proteome</keyword>
<evidence type="ECO:0000256" key="2">
    <source>
        <dbReference type="SAM" id="Phobius"/>
    </source>
</evidence>
<dbReference type="SUPFAM" id="SSF53448">
    <property type="entry name" value="Nucleotide-diphospho-sugar transferases"/>
    <property type="match status" value="1"/>
</dbReference>
<feature type="transmembrane region" description="Helical" evidence="2">
    <location>
        <begin position="18"/>
        <end position="39"/>
    </location>
</feature>
<dbReference type="PANTHER" id="PTHR43083">
    <property type="entry name" value="MANNAN POLYMERASE II"/>
    <property type="match status" value="1"/>
</dbReference>
<evidence type="ECO:0000256" key="1">
    <source>
        <dbReference type="ARBA" id="ARBA00037964"/>
    </source>
</evidence>
<protein>
    <submittedName>
        <fullName evidence="3">Uncharacterized protein</fullName>
    </submittedName>
</protein>
<proteinExistence type="inferred from homology"/>